<keyword evidence="4 8" id="KW-0479">Metal-binding</keyword>
<evidence type="ECO:0000256" key="1">
    <source>
        <dbReference type="ARBA" id="ARBA00010669"/>
    </source>
</evidence>
<sequence>MTQDLYYLMSQAILQAKEAFSNGEVPVGAILADPDGRIIARAHNQPIGLKDPTAHAEILALRKGGAACNNYRLNGVILVVTIEPCLMCMGAVINARIARLVFGAHDPKAGAAGSLYDLNKDDRLNHMVEVISGIMEEECGNLMKEFFQDRRGNQGEVPKWS</sequence>
<feature type="domain" description="CMP/dCMP-type deaminase" evidence="9">
    <location>
        <begin position="3"/>
        <end position="115"/>
    </location>
</feature>
<comment type="catalytic activity">
    <reaction evidence="7 8">
        <text>adenosine(34) in tRNA + H2O + H(+) = inosine(34) in tRNA + NH4(+)</text>
        <dbReference type="Rhea" id="RHEA:43168"/>
        <dbReference type="Rhea" id="RHEA-COMP:10373"/>
        <dbReference type="Rhea" id="RHEA-COMP:10374"/>
        <dbReference type="ChEBI" id="CHEBI:15377"/>
        <dbReference type="ChEBI" id="CHEBI:15378"/>
        <dbReference type="ChEBI" id="CHEBI:28938"/>
        <dbReference type="ChEBI" id="CHEBI:74411"/>
        <dbReference type="ChEBI" id="CHEBI:82852"/>
        <dbReference type="EC" id="3.5.4.33"/>
    </reaction>
</comment>
<keyword evidence="3 8" id="KW-0819">tRNA processing</keyword>
<name>A0A8J6N0K0_9DELT</name>
<dbReference type="FunFam" id="3.40.140.10:FF:000005">
    <property type="entry name" value="tRNA-specific adenosine deaminase"/>
    <property type="match status" value="1"/>
</dbReference>
<keyword evidence="6 8" id="KW-0862">Zinc</keyword>
<evidence type="ECO:0000256" key="5">
    <source>
        <dbReference type="ARBA" id="ARBA00022801"/>
    </source>
</evidence>
<dbReference type="NCBIfam" id="NF008113">
    <property type="entry name" value="PRK10860.1"/>
    <property type="match status" value="1"/>
</dbReference>
<accession>A0A8J6N0K0</accession>
<dbReference type="GO" id="GO:0052717">
    <property type="term" value="F:tRNA-specific adenosine-34 deaminase activity"/>
    <property type="evidence" value="ECO:0007669"/>
    <property type="project" value="UniProtKB-UniRule"/>
</dbReference>
<dbReference type="EMBL" id="JACNJD010000239">
    <property type="protein sequence ID" value="MBC8177852.1"/>
    <property type="molecule type" value="Genomic_DNA"/>
</dbReference>
<comment type="subunit">
    <text evidence="2 8">Homodimer.</text>
</comment>
<dbReference type="Pfam" id="PF00383">
    <property type="entry name" value="dCMP_cyt_deam_1"/>
    <property type="match status" value="1"/>
</dbReference>
<dbReference type="CDD" id="cd01285">
    <property type="entry name" value="nucleoside_deaminase"/>
    <property type="match status" value="1"/>
</dbReference>
<feature type="binding site" evidence="8">
    <location>
        <position position="55"/>
    </location>
    <ligand>
        <name>Zn(2+)</name>
        <dbReference type="ChEBI" id="CHEBI:29105"/>
        <note>catalytic</note>
    </ligand>
</feature>
<gene>
    <name evidence="8 10" type="primary">tadA</name>
    <name evidence="10" type="ORF">H8E19_10655</name>
</gene>
<evidence type="ECO:0000256" key="3">
    <source>
        <dbReference type="ARBA" id="ARBA00022694"/>
    </source>
</evidence>
<evidence type="ECO:0000259" key="9">
    <source>
        <dbReference type="PROSITE" id="PS51747"/>
    </source>
</evidence>
<comment type="function">
    <text evidence="8">Catalyzes the deamination of adenosine to inosine at the wobble position 34 of tRNA(Arg2).</text>
</comment>
<dbReference type="EC" id="3.5.4.33" evidence="8"/>
<dbReference type="PROSITE" id="PS00903">
    <property type="entry name" value="CYT_DCMP_DEAMINASES_1"/>
    <property type="match status" value="1"/>
</dbReference>
<dbReference type="PROSITE" id="PS51747">
    <property type="entry name" value="CYT_DCMP_DEAMINASES_2"/>
    <property type="match status" value="1"/>
</dbReference>
<proteinExistence type="inferred from homology"/>
<evidence type="ECO:0000313" key="10">
    <source>
        <dbReference type="EMBL" id="MBC8177852.1"/>
    </source>
</evidence>
<protein>
    <recommendedName>
        <fullName evidence="8">tRNA-specific adenosine deaminase</fullName>
        <ecNumber evidence="8">3.5.4.33</ecNumber>
    </recommendedName>
</protein>
<dbReference type="Gene3D" id="3.40.140.10">
    <property type="entry name" value="Cytidine Deaminase, domain 2"/>
    <property type="match status" value="1"/>
</dbReference>
<keyword evidence="5 8" id="KW-0378">Hydrolase</keyword>
<evidence type="ECO:0000256" key="4">
    <source>
        <dbReference type="ARBA" id="ARBA00022723"/>
    </source>
</evidence>
<feature type="binding site" evidence="8">
    <location>
        <position position="85"/>
    </location>
    <ligand>
        <name>Zn(2+)</name>
        <dbReference type="ChEBI" id="CHEBI:29105"/>
        <note>catalytic</note>
    </ligand>
</feature>
<feature type="binding site" evidence="8">
    <location>
        <position position="88"/>
    </location>
    <ligand>
        <name>Zn(2+)</name>
        <dbReference type="ChEBI" id="CHEBI:29105"/>
        <note>catalytic</note>
    </ligand>
</feature>
<comment type="similarity">
    <text evidence="1">Belongs to the cytidine and deoxycytidylate deaminase family. ADAT2 subfamily.</text>
</comment>
<dbReference type="SUPFAM" id="SSF53927">
    <property type="entry name" value="Cytidine deaminase-like"/>
    <property type="match status" value="1"/>
</dbReference>
<feature type="active site" description="Proton donor" evidence="8">
    <location>
        <position position="57"/>
    </location>
</feature>
<dbReference type="GO" id="GO:0008270">
    <property type="term" value="F:zinc ion binding"/>
    <property type="evidence" value="ECO:0007669"/>
    <property type="project" value="UniProtKB-UniRule"/>
</dbReference>
<dbReference type="PANTHER" id="PTHR11079">
    <property type="entry name" value="CYTOSINE DEAMINASE FAMILY MEMBER"/>
    <property type="match status" value="1"/>
</dbReference>
<dbReference type="InterPro" id="IPR016193">
    <property type="entry name" value="Cytidine_deaminase-like"/>
</dbReference>
<dbReference type="PANTHER" id="PTHR11079:SF202">
    <property type="entry name" value="TRNA-SPECIFIC ADENOSINE DEAMINASE"/>
    <property type="match status" value="1"/>
</dbReference>
<dbReference type="Proteomes" id="UP000650524">
    <property type="component" value="Unassembled WGS sequence"/>
</dbReference>
<dbReference type="InterPro" id="IPR016192">
    <property type="entry name" value="APOBEC/CMP_deaminase_Zn-bd"/>
</dbReference>
<comment type="cofactor">
    <cofactor evidence="8">
        <name>Zn(2+)</name>
        <dbReference type="ChEBI" id="CHEBI:29105"/>
    </cofactor>
    <text evidence="8">Binds 1 zinc ion per subunit.</text>
</comment>
<evidence type="ECO:0000313" key="11">
    <source>
        <dbReference type="Proteomes" id="UP000650524"/>
    </source>
</evidence>
<reference evidence="10 11" key="1">
    <citation type="submission" date="2020-08" db="EMBL/GenBank/DDBJ databases">
        <title>Bridging the membrane lipid divide: bacteria of the FCB group superphylum have the potential to synthesize archaeal ether lipids.</title>
        <authorList>
            <person name="Villanueva L."/>
            <person name="Von Meijenfeldt F.A.B."/>
            <person name="Westbye A.B."/>
            <person name="Yadav S."/>
            <person name="Hopmans E.C."/>
            <person name="Dutilh B.E."/>
            <person name="Sinninghe Damste J.S."/>
        </authorList>
    </citation>
    <scope>NUCLEOTIDE SEQUENCE [LARGE SCALE GENOMIC DNA]</scope>
    <source>
        <strain evidence="10">NIOZ-UU27</strain>
    </source>
</reference>
<dbReference type="HAMAP" id="MF_00972">
    <property type="entry name" value="tRNA_aden_deaminase"/>
    <property type="match status" value="1"/>
</dbReference>
<evidence type="ECO:0000256" key="7">
    <source>
        <dbReference type="ARBA" id="ARBA00048045"/>
    </source>
</evidence>
<evidence type="ECO:0000256" key="2">
    <source>
        <dbReference type="ARBA" id="ARBA00011738"/>
    </source>
</evidence>
<evidence type="ECO:0000256" key="8">
    <source>
        <dbReference type="HAMAP-Rule" id="MF_00972"/>
    </source>
</evidence>
<comment type="caution">
    <text evidence="10">The sequence shown here is derived from an EMBL/GenBank/DDBJ whole genome shotgun (WGS) entry which is preliminary data.</text>
</comment>
<organism evidence="10 11">
    <name type="scientific">Candidatus Desulfacyla euxinica</name>
    <dbReference type="NCBI Taxonomy" id="2841693"/>
    <lineage>
        <taxon>Bacteria</taxon>
        <taxon>Deltaproteobacteria</taxon>
        <taxon>Candidatus Desulfacyla</taxon>
    </lineage>
</organism>
<evidence type="ECO:0000256" key="6">
    <source>
        <dbReference type="ARBA" id="ARBA00022833"/>
    </source>
</evidence>
<dbReference type="InterPro" id="IPR002125">
    <property type="entry name" value="CMP_dCMP_dom"/>
</dbReference>
<dbReference type="GO" id="GO:0002100">
    <property type="term" value="P:tRNA wobble adenosine to inosine editing"/>
    <property type="evidence" value="ECO:0007669"/>
    <property type="project" value="UniProtKB-UniRule"/>
</dbReference>
<dbReference type="AlphaFoldDB" id="A0A8J6N0K0"/>
<dbReference type="InterPro" id="IPR028883">
    <property type="entry name" value="tRNA_aden_deaminase"/>
</dbReference>